<feature type="region of interest" description="Disordered" evidence="1">
    <location>
        <begin position="59"/>
        <end position="78"/>
    </location>
</feature>
<dbReference type="AlphaFoldDB" id="A0AAD7BF81"/>
<keyword evidence="3" id="KW-1185">Reference proteome</keyword>
<sequence length="204" mass="21881">MVTWKRGASARRVRRVTGPTAAQGRAALRRHHQRALRPPLRGARHPRACARGLRRLRDVRAAAHAPRRAPPPSRTRCRRRPLADVVTATALYPAYGLPPRTPTSLLRAPARRVLAAPPGVRPGQQAARPGGAARARARRGAAGARGGRGANAREPRYPRQDGAAVAQGRDARCERVFARAGPAERVAGGVDGAEQVHTESVVIQ</sequence>
<evidence type="ECO:0000313" key="2">
    <source>
        <dbReference type="EMBL" id="KAJ7618952.1"/>
    </source>
</evidence>
<reference evidence="2" key="1">
    <citation type="submission" date="2023-03" db="EMBL/GenBank/DDBJ databases">
        <title>Massive genome expansion in bonnet fungi (Mycena s.s.) driven by repeated elements and novel gene families across ecological guilds.</title>
        <authorList>
            <consortium name="Lawrence Berkeley National Laboratory"/>
            <person name="Harder C.B."/>
            <person name="Miyauchi S."/>
            <person name="Viragh M."/>
            <person name="Kuo A."/>
            <person name="Thoen E."/>
            <person name="Andreopoulos B."/>
            <person name="Lu D."/>
            <person name="Skrede I."/>
            <person name="Drula E."/>
            <person name="Henrissat B."/>
            <person name="Morin E."/>
            <person name="Kohler A."/>
            <person name="Barry K."/>
            <person name="LaButti K."/>
            <person name="Morin E."/>
            <person name="Salamov A."/>
            <person name="Lipzen A."/>
            <person name="Mereny Z."/>
            <person name="Hegedus B."/>
            <person name="Baldrian P."/>
            <person name="Stursova M."/>
            <person name="Weitz H."/>
            <person name="Taylor A."/>
            <person name="Grigoriev I.V."/>
            <person name="Nagy L.G."/>
            <person name="Martin F."/>
            <person name="Kauserud H."/>
        </authorList>
    </citation>
    <scope>NUCLEOTIDE SEQUENCE</scope>
    <source>
        <strain evidence="2">CBHHK067</strain>
    </source>
</reference>
<comment type="caution">
    <text evidence="2">The sequence shown here is derived from an EMBL/GenBank/DDBJ whole genome shotgun (WGS) entry which is preliminary data.</text>
</comment>
<feature type="compositionally biased region" description="Low complexity" evidence="1">
    <location>
        <begin position="116"/>
        <end position="134"/>
    </location>
</feature>
<evidence type="ECO:0000313" key="3">
    <source>
        <dbReference type="Proteomes" id="UP001221757"/>
    </source>
</evidence>
<feature type="region of interest" description="Disordered" evidence="1">
    <location>
        <begin position="1"/>
        <end position="43"/>
    </location>
</feature>
<gene>
    <name evidence="2" type="ORF">B0H17DRAFT_644043</name>
</gene>
<name>A0AAD7BF81_MYCRO</name>
<feature type="region of interest" description="Disordered" evidence="1">
    <location>
        <begin position="116"/>
        <end position="169"/>
    </location>
</feature>
<proteinExistence type="predicted"/>
<dbReference type="Proteomes" id="UP001221757">
    <property type="component" value="Unassembled WGS sequence"/>
</dbReference>
<protein>
    <submittedName>
        <fullName evidence="2">Uncharacterized protein</fullName>
    </submittedName>
</protein>
<accession>A0AAD7BF81</accession>
<evidence type="ECO:0000256" key="1">
    <source>
        <dbReference type="SAM" id="MobiDB-lite"/>
    </source>
</evidence>
<organism evidence="2 3">
    <name type="scientific">Mycena rosella</name>
    <name type="common">Pink bonnet</name>
    <name type="synonym">Agaricus rosellus</name>
    <dbReference type="NCBI Taxonomy" id="1033263"/>
    <lineage>
        <taxon>Eukaryota</taxon>
        <taxon>Fungi</taxon>
        <taxon>Dikarya</taxon>
        <taxon>Basidiomycota</taxon>
        <taxon>Agaricomycotina</taxon>
        <taxon>Agaricomycetes</taxon>
        <taxon>Agaricomycetidae</taxon>
        <taxon>Agaricales</taxon>
        <taxon>Marasmiineae</taxon>
        <taxon>Mycenaceae</taxon>
        <taxon>Mycena</taxon>
    </lineage>
</organism>
<dbReference type="EMBL" id="JARKIE010000742">
    <property type="protein sequence ID" value="KAJ7618952.1"/>
    <property type="molecule type" value="Genomic_DNA"/>
</dbReference>